<sequence>MNIFFKRNLAFFRKKANNQSTRCVSVDATQTETETHKQPMNAITICRGNDENKNILKRASFPRSDWLRASAELLDLAAHSQSKVKAERVGFFPPEFLRCEWRSEG</sequence>
<protein>
    <submittedName>
        <fullName evidence="1">Uncharacterized protein</fullName>
    </submittedName>
</protein>
<keyword evidence="2" id="KW-1185">Reference proteome</keyword>
<organism evidence="1 2">
    <name type="scientific">Araneus ventricosus</name>
    <name type="common">Orbweaver spider</name>
    <name type="synonym">Epeira ventricosa</name>
    <dbReference type="NCBI Taxonomy" id="182803"/>
    <lineage>
        <taxon>Eukaryota</taxon>
        <taxon>Metazoa</taxon>
        <taxon>Ecdysozoa</taxon>
        <taxon>Arthropoda</taxon>
        <taxon>Chelicerata</taxon>
        <taxon>Arachnida</taxon>
        <taxon>Araneae</taxon>
        <taxon>Araneomorphae</taxon>
        <taxon>Entelegynae</taxon>
        <taxon>Araneoidea</taxon>
        <taxon>Araneidae</taxon>
        <taxon>Araneus</taxon>
    </lineage>
</organism>
<accession>A0A4Y2KFP4</accession>
<name>A0A4Y2KFP4_ARAVE</name>
<evidence type="ECO:0000313" key="2">
    <source>
        <dbReference type="Proteomes" id="UP000499080"/>
    </source>
</evidence>
<comment type="caution">
    <text evidence="1">The sequence shown here is derived from an EMBL/GenBank/DDBJ whole genome shotgun (WGS) entry which is preliminary data.</text>
</comment>
<proteinExistence type="predicted"/>
<dbReference type="Proteomes" id="UP000499080">
    <property type="component" value="Unassembled WGS sequence"/>
</dbReference>
<dbReference type="EMBL" id="BGPR01004528">
    <property type="protein sequence ID" value="GBN00576.1"/>
    <property type="molecule type" value="Genomic_DNA"/>
</dbReference>
<gene>
    <name evidence="1" type="ORF">AVEN_215635_1</name>
</gene>
<reference evidence="1 2" key="1">
    <citation type="journal article" date="2019" name="Sci. Rep.">
        <title>Orb-weaving spider Araneus ventricosus genome elucidates the spidroin gene catalogue.</title>
        <authorList>
            <person name="Kono N."/>
            <person name="Nakamura H."/>
            <person name="Ohtoshi R."/>
            <person name="Moran D.A.P."/>
            <person name="Shinohara A."/>
            <person name="Yoshida Y."/>
            <person name="Fujiwara M."/>
            <person name="Mori M."/>
            <person name="Tomita M."/>
            <person name="Arakawa K."/>
        </authorList>
    </citation>
    <scope>NUCLEOTIDE SEQUENCE [LARGE SCALE GENOMIC DNA]</scope>
</reference>
<dbReference type="AlphaFoldDB" id="A0A4Y2KFP4"/>
<evidence type="ECO:0000313" key="1">
    <source>
        <dbReference type="EMBL" id="GBN00576.1"/>
    </source>
</evidence>